<name>A0A1X2GXD0_9FUNG</name>
<accession>A0A1X2GXD0</accession>
<dbReference type="AlphaFoldDB" id="A0A1X2GXD0"/>
<dbReference type="OrthoDB" id="2124915at2759"/>
<organism evidence="1 2">
    <name type="scientific">Hesseltinella vesiculosa</name>
    <dbReference type="NCBI Taxonomy" id="101127"/>
    <lineage>
        <taxon>Eukaryota</taxon>
        <taxon>Fungi</taxon>
        <taxon>Fungi incertae sedis</taxon>
        <taxon>Mucoromycota</taxon>
        <taxon>Mucoromycotina</taxon>
        <taxon>Mucoromycetes</taxon>
        <taxon>Mucorales</taxon>
        <taxon>Cunninghamellaceae</taxon>
        <taxon>Hesseltinella</taxon>
    </lineage>
</organism>
<dbReference type="EMBL" id="MCGT01000001">
    <property type="protein sequence ID" value="ORX62747.1"/>
    <property type="molecule type" value="Genomic_DNA"/>
</dbReference>
<dbReference type="InterPro" id="IPR029382">
    <property type="entry name" value="NCU-G1"/>
</dbReference>
<dbReference type="Proteomes" id="UP000242146">
    <property type="component" value="Unassembled WGS sequence"/>
</dbReference>
<reference evidence="1 2" key="1">
    <citation type="submission" date="2016-07" db="EMBL/GenBank/DDBJ databases">
        <title>Pervasive Adenine N6-methylation of Active Genes in Fungi.</title>
        <authorList>
            <consortium name="DOE Joint Genome Institute"/>
            <person name="Mondo S.J."/>
            <person name="Dannebaum R.O."/>
            <person name="Kuo R.C."/>
            <person name="Labutti K."/>
            <person name="Haridas S."/>
            <person name="Kuo A."/>
            <person name="Salamov A."/>
            <person name="Ahrendt S.R."/>
            <person name="Lipzen A."/>
            <person name="Sullivan W."/>
            <person name="Andreopoulos W.B."/>
            <person name="Clum A."/>
            <person name="Lindquist E."/>
            <person name="Daum C."/>
            <person name="Ramamoorthy G.K."/>
            <person name="Gryganskyi A."/>
            <person name="Culley D."/>
            <person name="Magnuson J.K."/>
            <person name="James T.Y."/>
            <person name="O'Malley M.A."/>
            <person name="Stajich J.E."/>
            <person name="Spatafora J.W."/>
            <person name="Visel A."/>
            <person name="Grigoriev I.V."/>
        </authorList>
    </citation>
    <scope>NUCLEOTIDE SEQUENCE [LARGE SCALE GENOMIC DNA]</scope>
    <source>
        <strain evidence="1 2">NRRL 3301</strain>
    </source>
</reference>
<evidence type="ECO:0000313" key="2">
    <source>
        <dbReference type="Proteomes" id="UP000242146"/>
    </source>
</evidence>
<evidence type="ECO:0000313" key="1">
    <source>
        <dbReference type="EMBL" id="ORX62747.1"/>
    </source>
</evidence>
<proteinExistence type="predicted"/>
<sequence>MTSQGSGSTNVLINATADTSANNNDLNYHVTMNATARSDQFMTFDMAYYDSSDFATNPADFVYRLTFAHVLEFDDLNNNGLYDAQEPVLSITSLQNAPWQPLNLNNRTVPNNNTQTFLETITAANVTYNNTSPGLVNGTSFSISVTMRSSNLQLNGTAPITIQPNSLQYDVILQNFPAVAPPTAQNPRVALAQVVTSFLYSGISLDINSSTAPQDAQLIKSNLTYGLSVGNYSEGRLEYQSSVNITSLIGVGTNTWTGLLDPSQVNRLTDPNAWAWGAGVTPDQRNSSMILVTMNNANGGYQLSGLAFLDSDVINAAINAAPSLSKLSRTSMALFSSLALMYLVL</sequence>
<protein>
    <submittedName>
        <fullName evidence="1">Uncharacterized protein</fullName>
    </submittedName>
</protein>
<comment type="caution">
    <text evidence="1">The sequence shown here is derived from an EMBL/GenBank/DDBJ whole genome shotgun (WGS) entry which is preliminary data.</text>
</comment>
<keyword evidence="2" id="KW-1185">Reference proteome</keyword>
<dbReference type="Pfam" id="PF15065">
    <property type="entry name" value="NCU-G1"/>
    <property type="match status" value="1"/>
</dbReference>
<gene>
    <name evidence="1" type="ORF">DM01DRAFT_1330874</name>
</gene>